<evidence type="ECO:0000259" key="11">
    <source>
        <dbReference type="PROSITE" id="PS50975"/>
    </source>
</evidence>
<dbReference type="InterPro" id="IPR004666">
    <property type="entry name" value="Rp_bS6_RimK/Lys_biosynth_LsyX"/>
</dbReference>
<proteinExistence type="inferred from homology"/>
<dbReference type="Gene3D" id="3.30.1490.20">
    <property type="entry name" value="ATP-grasp fold, A domain"/>
    <property type="match status" value="1"/>
</dbReference>
<dbReference type="Pfam" id="PF08443">
    <property type="entry name" value="RimK"/>
    <property type="match status" value="1"/>
</dbReference>
<comment type="cofactor">
    <cofactor evidence="1">
        <name>Mg(2+)</name>
        <dbReference type="ChEBI" id="CHEBI:18420"/>
    </cofactor>
</comment>
<protein>
    <submittedName>
        <fullName evidence="12">Ribosomal protein s6 modification protein</fullName>
    </submittedName>
</protein>
<dbReference type="GO" id="GO:0043774">
    <property type="term" value="F:coenzyme F420-2 alpha-glutamyl ligase activity"/>
    <property type="evidence" value="ECO:0007669"/>
    <property type="project" value="TreeGrafter"/>
</dbReference>
<dbReference type="GO" id="GO:0046872">
    <property type="term" value="F:metal ion binding"/>
    <property type="evidence" value="ECO:0007669"/>
    <property type="project" value="UniProtKB-KW"/>
</dbReference>
<dbReference type="PANTHER" id="PTHR21621:SF2">
    <property type="entry name" value="COENZYME GAMMA-F420-2:ALPHA-L-GLUTAMATE LIGASE"/>
    <property type="match status" value="1"/>
</dbReference>
<dbReference type="InterPro" id="IPR011870">
    <property type="entry name" value="LysX_arch"/>
</dbReference>
<evidence type="ECO:0000256" key="3">
    <source>
        <dbReference type="ARBA" id="ARBA00022598"/>
    </source>
</evidence>
<dbReference type="NCBIfam" id="TIGR00768">
    <property type="entry name" value="rimK_fam"/>
    <property type="match status" value="1"/>
</dbReference>
<dbReference type="InterPro" id="IPR013651">
    <property type="entry name" value="ATP-grasp_RimK-type"/>
</dbReference>
<dbReference type="RefSeq" id="WP_283217461.1">
    <property type="nucleotide sequence ID" value="NZ_LGFD01000011.1"/>
</dbReference>
<gene>
    <name evidence="12" type="ORF">XD54_0761</name>
</gene>
<dbReference type="FunFam" id="3.30.470.20:FF:000058">
    <property type="entry name" value="Alpha-aminoadipate--LysW ligase LysX protein"/>
    <property type="match status" value="1"/>
</dbReference>
<keyword evidence="4" id="KW-0028">Amino-acid biosynthesis</keyword>
<dbReference type="InterPro" id="IPR013815">
    <property type="entry name" value="ATP_grasp_subdomain_1"/>
</dbReference>
<evidence type="ECO:0000256" key="7">
    <source>
        <dbReference type="ARBA" id="ARBA00022840"/>
    </source>
</evidence>
<dbReference type="Gene3D" id="3.40.50.20">
    <property type="match status" value="1"/>
</dbReference>
<dbReference type="PANTHER" id="PTHR21621">
    <property type="entry name" value="RIBOSOMAL PROTEIN S6 MODIFICATION PROTEIN"/>
    <property type="match status" value="1"/>
</dbReference>
<evidence type="ECO:0000313" key="12">
    <source>
        <dbReference type="EMBL" id="KUK17926.1"/>
    </source>
</evidence>
<sequence>MKIGITYTITRKEEIMLRDRAKEFGEVVMLHDSETVFPENFDLDVVIIRNVSHFKALYMAKLFESSGIPTINPFNIILEAGDKLFATLKLGKKVPVPRWSAAFDKESAIQAMERIGYPVVIKPVFGSWGRMVSKINDSDAAEGIVEHRQWMGNPLYKIYYIQEYVEKPGRDIRSHVIGGEFVTAIYRCSDHWVTNTARGGKAIPCEDEEVKEISIKAWEAFGEGALAIDIFESDRGLLVNEVNPAMEFKNVVRATGVDVAKKIIEYAVEVAKK</sequence>
<keyword evidence="6 10" id="KW-0547">Nucleotide-binding</keyword>
<dbReference type="FunFam" id="3.30.1490.20:FF:000025">
    <property type="entry name" value="Alpha-aminoadipate--LysW ligase LysX protein"/>
    <property type="match status" value="1"/>
</dbReference>
<dbReference type="SUPFAM" id="SSF56059">
    <property type="entry name" value="Glutathione synthetase ATP-binding domain-like"/>
    <property type="match status" value="1"/>
</dbReference>
<evidence type="ECO:0000256" key="2">
    <source>
        <dbReference type="ARBA" id="ARBA00006239"/>
    </source>
</evidence>
<keyword evidence="7 10" id="KW-0067">ATP-binding</keyword>
<comment type="similarity">
    <text evidence="2">Belongs to the RimK family. LysX subfamily.</text>
</comment>
<dbReference type="PROSITE" id="PS50975">
    <property type="entry name" value="ATP_GRASP"/>
    <property type="match status" value="1"/>
</dbReference>
<keyword evidence="5" id="KW-0479">Metal-binding</keyword>
<dbReference type="Gene3D" id="3.30.470.20">
    <property type="entry name" value="ATP-grasp fold, B domain"/>
    <property type="match status" value="1"/>
</dbReference>
<dbReference type="PATRIC" id="fig|172049.5.peg.1537"/>
<name>A0A101EM50_9EURY</name>
<evidence type="ECO:0000256" key="1">
    <source>
        <dbReference type="ARBA" id="ARBA00001946"/>
    </source>
</evidence>
<dbReference type="SUPFAM" id="SSF52440">
    <property type="entry name" value="PreATP-grasp domain"/>
    <property type="match status" value="1"/>
</dbReference>
<evidence type="ECO:0000256" key="9">
    <source>
        <dbReference type="ARBA" id="ARBA00029440"/>
    </source>
</evidence>
<comment type="pathway">
    <text evidence="9">Amino-acid biosynthesis.</text>
</comment>
<dbReference type="NCBIfam" id="TIGR02144">
    <property type="entry name" value="LysX_arch"/>
    <property type="match status" value="1"/>
</dbReference>
<dbReference type="AlphaFoldDB" id="A0A101EM50"/>
<evidence type="ECO:0000256" key="4">
    <source>
        <dbReference type="ARBA" id="ARBA00022605"/>
    </source>
</evidence>
<reference evidence="13" key="1">
    <citation type="journal article" date="2015" name="MBio">
        <title>Genome-Resolved Metagenomic Analysis Reveals Roles for Candidate Phyla and Other Microbial Community Members in Biogeochemical Transformations in Oil Reservoirs.</title>
        <authorList>
            <person name="Hu P."/>
            <person name="Tom L."/>
            <person name="Singh A."/>
            <person name="Thomas B.C."/>
            <person name="Baker B.J."/>
            <person name="Piceno Y.M."/>
            <person name="Andersen G.L."/>
            <person name="Banfield J.F."/>
        </authorList>
    </citation>
    <scope>NUCLEOTIDE SEQUENCE [LARGE SCALE GENOMIC DNA]</scope>
</reference>
<dbReference type="EMBL" id="LGFD01000011">
    <property type="protein sequence ID" value="KUK17926.1"/>
    <property type="molecule type" value="Genomic_DNA"/>
</dbReference>
<keyword evidence="8" id="KW-0460">Magnesium</keyword>
<comment type="caution">
    <text evidence="12">The sequence shown here is derived from an EMBL/GenBank/DDBJ whole genome shotgun (WGS) entry which is preliminary data.</text>
</comment>
<dbReference type="InterPro" id="IPR011761">
    <property type="entry name" value="ATP-grasp"/>
</dbReference>
<keyword evidence="3" id="KW-0436">Ligase</keyword>
<dbReference type="Proteomes" id="UP000053911">
    <property type="component" value="Unassembled WGS sequence"/>
</dbReference>
<evidence type="ECO:0000256" key="6">
    <source>
        <dbReference type="ARBA" id="ARBA00022741"/>
    </source>
</evidence>
<accession>A0A101EM50</accession>
<evidence type="ECO:0000256" key="10">
    <source>
        <dbReference type="PROSITE-ProRule" id="PRU00409"/>
    </source>
</evidence>
<evidence type="ECO:0000313" key="13">
    <source>
        <dbReference type="Proteomes" id="UP000053911"/>
    </source>
</evidence>
<feature type="domain" description="ATP-grasp" evidence="11">
    <location>
        <begin position="86"/>
        <end position="268"/>
    </location>
</feature>
<dbReference type="GO" id="GO:0005737">
    <property type="term" value="C:cytoplasm"/>
    <property type="evidence" value="ECO:0007669"/>
    <property type="project" value="TreeGrafter"/>
</dbReference>
<dbReference type="InterPro" id="IPR016185">
    <property type="entry name" value="PreATP-grasp_dom_sf"/>
</dbReference>
<dbReference type="GO" id="GO:0009085">
    <property type="term" value="P:lysine biosynthetic process"/>
    <property type="evidence" value="ECO:0007669"/>
    <property type="project" value="InterPro"/>
</dbReference>
<organism evidence="12 13">
    <name type="scientific">Thermococcus sibiricus</name>
    <dbReference type="NCBI Taxonomy" id="172049"/>
    <lineage>
        <taxon>Archaea</taxon>
        <taxon>Methanobacteriati</taxon>
        <taxon>Methanobacteriota</taxon>
        <taxon>Thermococci</taxon>
        <taxon>Thermococcales</taxon>
        <taxon>Thermococcaceae</taxon>
        <taxon>Thermococcus</taxon>
    </lineage>
</organism>
<evidence type="ECO:0000256" key="8">
    <source>
        <dbReference type="ARBA" id="ARBA00022842"/>
    </source>
</evidence>
<evidence type="ECO:0000256" key="5">
    <source>
        <dbReference type="ARBA" id="ARBA00022723"/>
    </source>
</evidence>
<dbReference type="GO" id="GO:0005524">
    <property type="term" value="F:ATP binding"/>
    <property type="evidence" value="ECO:0007669"/>
    <property type="project" value="UniProtKB-UniRule"/>
</dbReference>